<reference evidence="3 4" key="1">
    <citation type="submission" date="2018-10" db="EMBL/GenBank/DDBJ databases">
        <title>Dokdonia luteus sp. nov., isolated from sea water.</title>
        <authorList>
            <person name="Zhou L.Y."/>
            <person name="Du Z.J."/>
        </authorList>
    </citation>
    <scope>NUCLEOTIDE SEQUENCE [LARGE SCALE GENOMIC DNA]</scope>
    <source>
        <strain evidence="3 4">SH27</strain>
    </source>
</reference>
<dbReference type="RefSeq" id="WP_121917387.1">
    <property type="nucleotide sequence ID" value="NZ_REFV01000007.1"/>
</dbReference>
<dbReference type="OrthoDB" id="1522899at2"/>
<comment type="caution">
    <text evidence="3">The sequence shown here is derived from an EMBL/GenBank/DDBJ whole genome shotgun (WGS) entry which is preliminary data.</text>
</comment>
<dbReference type="PROSITE" id="PS50005">
    <property type="entry name" value="TPR"/>
    <property type="match status" value="1"/>
</dbReference>
<organism evidence="3 4">
    <name type="scientific">Dokdonia sinensis</name>
    <dbReference type="NCBI Taxonomy" id="2479847"/>
    <lineage>
        <taxon>Bacteria</taxon>
        <taxon>Pseudomonadati</taxon>
        <taxon>Bacteroidota</taxon>
        <taxon>Flavobacteriia</taxon>
        <taxon>Flavobacteriales</taxon>
        <taxon>Flavobacteriaceae</taxon>
        <taxon>Dokdonia</taxon>
    </lineage>
</organism>
<evidence type="ECO:0000313" key="4">
    <source>
        <dbReference type="Proteomes" id="UP000281985"/>
    </source>
</evidence>
<dbReference type="EMBL" id="REFV01000007">
    <property type="protein sequence ID" value="RMB59219.1"/>
    <property type="molecule type" value="Genomic_DNA"/>
</dbReference>
<dbReference type="InterPro" id="IPR019734">
    <property type="entry name" value="TPR_rpt"/>
</dbReference>
<keyword evidence="4" id="KW-1185">Reference proteome</keyword>
<dbReference type="AlphaFoldDB" id="A0A3M0GDJ2"/>
<feature type="repeat" description="TPR" evidence="1">
    <location>
        <begin position="333"/>
        <end position="366"/>
    </location>
</feature>
<keyword evidence="2" id="KW-0732">Signal</keyword>
<dbReference type="Proteomes" id="UP000281985">
    <property type="component" value="Unassembled WGS sequence"/>
</dbReference>
<sequence length="458" mass="51096">MKTKLTTLLFVLVAGMFTQTTQAQVSEECRTTLSLFSEAAKVKNWTAAKPHYDKLVKDCPNASLAIYQYGEKMFKQQASDASGAESVAFAKDLIHNYELREQYFPAKTPHGENIADIAQTMYDYKIGSTMDEFKQFEKAWKEDRESIKSSKSIYTYFKLAVDLYKEGQYELQDIFDLYDDVQDKLSEEGTQLDAKLQKLIEKEEAGTKLTAKEGRLKKAYETNLKAFGIFAGSVDGTLGSLADCENLIPLYNKGFEENKNDKEWINKAASRMLSKECTDDPLFKKLVEQLHALNPSADSAKYLMILCAKSGDKSCENKYFEEALSLSTGKQKADLLYQKAESTRRAGSYGQARTLYTQVLELNPGKGICYLRIAAMYAQSANNCGTTTFEKRATYWLAADTAERAGRVDPRLAGNANATAANYRGKAPSKSDIFSAGMGGKSVKLSCWIGRTIQVPNL</sequence>
<dbReference type="InterPro" id="IPR011990">
    <property type="entry name" value="TPR-like_helical_dom_sf"/>
</dbReference>
<evidence type="ECO:0000256" key="2">
    <source>
        <dbReference type="SAM" id="SignalP"/>
    </source>
</evidence>
<evidence type="ECO:0000256" key="1">
    <source>
        <dbReference type="PROSITE-ProRule" id="PRU00339"/>
    </source>
</evidence>
<dbReference type="SUPFAM" id="SSF48452">
    <property type="entry name" value="TPR-like"/>
    <property type="match status" value="2"/>
</dbReference>
<gene>
    <name evidence="3" type="ORF">EAX61_09190</name>
</gene>
<feature type="chain" id="PRO_5017941576" evidence="2">
    <location>
        <begin position="24"/>
        <end position="458"/>
    </location>
</feature>
<dbReference type="Gene3D" id="1.25.40.10">
    <property type="entry name" value="Tetratricopeptide repeat domain"/>
    <property type="match status" value="1"/>
</dbReference>
<accession>A0A3M0GDJ2</accession>
<evidence type="ECO:0000313" key="3">
    <source>
        <dbReference type="EMBL" id="RMB59219.1"/>
    </source>
</evidence>
<protein>
    <submittedName>
        <fullName evidence="3">Uncharacterized protein</fullName>
    </submittedName>
</protein>
<proteinExistence type="predicted"/>
<feature type="signal peptide" evidence="2">
    <location>
        <begin position="1"/>
        <end position="23"/>
    </location>
</feature>
<name>A0A3M0GDJ2_9FLAO</name>
<keyword evidence="1" id="KW-0802">TPR repeat</keyword>